<proteinExistence type="inferred from homology"/>
<keyword evidence="4" id="KW-0788">Thiol protease</keyword>
<evidence type="ECO:0000313" key="10">
    <source>
        <dbReference type="Ensembl" id="ENSLBEP00000035679.1"/>
    </source>
</evidence>
<comment type="similarity">
    <text evidence="1">Belongs to the peptidase C1 family.</text>
</comment>
<dbReference type="Pfam" id="PF00112">
    <property type="entry name" value="Peptidase_C1"/>
    <property type="match status" value="1"/>
</dbReference>
<dbReference type="Ensembl" id="ENSLBET00000037187.1">
    <property type="protein sequence ID" value="ENSLBEP00000035679.1"/>
    <property type="gene ID" value="ENSLBEG00000026758.1"/>
</dbReference>
<organism evidence="10 11">
    <name type="scientific">Labrus bergylta</name>
    <name type="common">ballan wrasse</name>
    <dbReference type="NCBI Taxonomy" id="56723"/>
    <lineage>
        <taxon>Eukaryota</taxon>
        <taxon>Metazoa</taxon>
        <taxon>Chordata</taxon>
        <taxon>Craniata</taxon>
        <taxon>Vertebrata</taxon>
        <taxon>Euteleostomi</taxon>
        <taxon>Actinopterygii</taxon>
        <taxon>Neopterygii</taxon>
        <taxon>Teleostei</taxon>
        <taxon>Neoteleostei</taxon>
        <taxon>Acanthomorphata</taxon>
        <taxon>Eupercaria</taxon>
        <taxon>Labriformes</taxon>
        <taxon>Labridae</taxon>
        <taxon>Labrus</taxon>
    </lineage>
</organism>
<dbReference type="InterPro" id="IPR025661">
    <property type="entry name" value="Pept_asp_AS"/>
</dbReference>
<evidence type="ECO:0000256" key="6">
    <source>
        <dbReference type="ARBA" id="ARBA00023157"/>
    </source>
</evidence>
<evidence type="ECO:0000313" key="11">
    <source>
        <dbReference type="Proteomes" id="UP000261660"/>
    </source>
</evidence>
<dbReference type="STRING" id="56723.ENSLBEP00000035679"/>
<keyword evidence="2" id="KW-0645">Protease</keyword>
<dbReference type="Gene3D" id="3.90.70.10">
    <property type="entry name" value="Cysteine proteinases"/>
    <property type="match status" value="1"/>
</dbReference>
<evidence type="ECO:0000259" key="8">
    <source>
        <dbReference type="SMART" id="SM00645"/>
    </source>
</evidence>
<dbReference type="InterPro" id="IPR025660">
    <property type="entry name" value="Pept_his_AS"/>
</dbReference>
<dbReference type="InterPro" id="IPR038765">
    <property type="entry name" value="Papain-like_cys_pep_sf"/>
</dbReference>
<keyword evidence="6" id="KW-1015">Disulfide bond</keyword>
<keyword evidence="11" id="KW-1185">Reference proteome</keyword>
<dbReference type="InterPro" id="IPR013201">
    <property type="entry name" value="Prot_inhib_I29"/>
</dbReference>
<evidence type="ECO:0000259" key="9">
    <source>
        <dbReference type="SMART" id="SM00848"/>
    </source>
</evidence>
<dbReference type="Pfam" id="PF08246">
    <property type="entry name" value="Inhibitor_I29"/>
    <property type="match status" value="1"/>
</dbReference>
<dbReference type="PROSITE" id="PS00639">
    <property type="entry name" value="THIOL_PROTEASE_HIS"/>
    <property type="match status" value="1"/>
</dbReference>
<protein>
    <submittedName>
        <fullName evidence="10">Cathepsin S, ortholog 1</fullName>
    </submittedName>
</protein>
<reference evidence="10" key="1">
    <citation type="submission" date="2025-08" db="UniProtKB">
        <authorList>
            <consortium name="Ensembl"/>
        </authorList>
    </citation>
    <scope>IDENTIFICATION</scope>
</reference>
<keyword evidence="5" id="KW-0865">Zymogen</keyword>
<dbReference type="GeneTree" id="ENSGT00940000166429"/>
<feature type="signal peptide" evidence="7">
    <location>
        <begin position="1"/>
        <end position="19"/>
    </location>
</feature>
<dbReference type="RefSeq" id="XP_065804628.1">
    <property type="nucleotide sequence ID" value="XM_065948556.1"/>
</dbReference>
<sequence length="332" mass="36900">MMHTLCAMLLLVSLDLSHSSSTALRKLWEDWTVKHHKVYDNQTEVVFRRAVWEKNVLLVLRHNQEASAGKHSFRMGLNHLADMTAEEINEKLNGLKLEDPSNFRNGSLKEVSSVSIPQSVDWRKSGLVSPVQNQGMCGSCWAFSSVGALEGQMKKRTGVLVPLSPQNLVDCSFVDGNRGCRGGFISKAFGYIIRNQGIDSESFYPYEHQNGKCRYSVTGKAGYCSDFHILPYGDEKTLKAVVASVGPVSVAVNAMLKSFHLYRGGLYNVPSCNPRLTNHAVLVVGYGRDQGQDFWLVKNSWGTTWGEDGFIRIARNKKNLCGIASFAVYPTL</sequence>
<dbReference type="PROSITE" id="PS00640">
    <property type="entry name" value="THIOL_PROTEASE_ASN"/>
    <property type="match status" value="1"/>
</dbReference>
<dbReference type="SMART" id="SM00645">
    <property type="entry name" value="Pept_C1"/>
    <property type="match status" value="1"/>
</dbReference>
<feature type="chain" id="PRO_5018550856" evidence="7">
    <location>
        <begin position="20"/>
        <end position="332"/>
    </location>
</feature>
<dbReference type="InParanoid" id="A0A3Q3GWI8"/>
<dbReference type="PRINTS" id="PR00705">
    <property type="entry name" value="PAPAIN"/>
</dbReference>
<dbReference type="CTD" id="393398"/>
<dbReference type="InterPro" id="IPR013128">
    <property type="entry name" value="Peptidase_C1A"/>
</dbReference>
<evidence type="ECO:0000256" key="5">
    <source>
        <dbReference type="ARBA" id="ARBA00023145"/>
    </source>
</evidence>
<accession>A0A3Q3GWI8</accession>
<evidence type="ECO:0000256" key="7">
    <source>
        <dbReference type="SAM" id="SignalP"/>
    </source>
</evidence>
<dbReference type="InterPro" id="IPR039417">
    <property type="entry name" value="Peptidase_C1A_papain-like"/>
</dbReference>
<keyword evidence="7" id="KW-0732">Signal</keyword>
<evidence type="ECO:0000256" key="2">
    <source>
        <dbReference type="ARBA" id="ARBA00022670"/>
    </source>
</evidence>
<evidence type="ECO:0000256" key="1">
    <source>
        <dbReference type="ARBA" id="ARBA00008455"/>
    </source>
</evidence>
<evidence type="ECO:0000256" key="3">
    <source>
        <dbReference type="ARBA" id="ARBA00022801"/>
    </source>
</evidence>
<dbReference type="InterPro" id="IPR000169">
    <property type="entry name" value="Pept_cys_AS"/>
</dbReference>
<dbReference type="CDD" id="cd02248">
    <property type="entry name" value="Peptidase_C1A"/>
    <property type="match status" value="1"/>
</dbReference>
<dbReference type="FunFam" id="3.90.70.10:FF:000006">
    <property type="entry name" value="Cathepsin S"/>
    <property type="match status" value="1"/>
</dbReference>
<dbReference type="GeneID" id="109984519"/>
<dbReference type="PROSITE" id="PS00139">
    <property type="entry name" value="THIOL_PROTEASE_CYS"/>
    <property type="match status" value="1"/>
</dbReference>
<dbReference type="AlphaFoldDB" id="A0A3Q3GWI8"/>
<feature type="domain" description="Cathepsin propeptide inhibitor" evidence="9">
    <location>
        <begin position="28"/>
        <end position="88"/>
    </location>
</feature>
<evidence type="ECO:0000256" key="4">
    <source>
        <dbReference type="ARBA" id="ARBA00022807"/>
    </source>
</evidence>
<dbReference type="GO" id="GO:0006508">
    <property type="term" value="P:proteolysis"/>
    <property type="evidence" value="ECO:0007669"/>
    <property type="project" value="UniProtKB-KW"/>
</dbReference>
<name>A0A3Q3GWI8_9LABR</name>
<feature type="domain" description="Peptidase C1A papain C-terminal" evidence="8">
    <location>
        <begin position="116"/>
        <end position="331"/>
    </location>
</feature>
<dbReference type="GO" id="GO:0008234">
    <property type="term" value="F:cysteine-type peptidase activity"/>
    <property type="evidence" value="ECO:0007669"/>
    <property type="project" value="UniProtKB-KW"/>
</dbReference>
<dbReference type="InterPro" id="IPR000668">
    <property type="entry name" value="Peptidase_C1A_C"/>
</dbReference>
<dbReference type="PANTHER" id="PTHR12411">
    <property type="entry name" value="CYSTEINE PROTEASE FAMILY C1-RELATED"/>
    <property type="match status" value="1"/>
</dbReference>
<dbReference type="SMART" id="SM00848">
    <property type="entry name" value="Inhibitor_I29"/>
    <property type="match status" value="1"/>
</dbReference>
<dbReference type="SUPFAM" id="SSF54001">
    <property type="entry name" value="Cysteine proteinases"/>
    <property type="match status" value="1"/>
</dbReference>
<dbReference type="Proteomes" id="UP000261660">
    <property type="component" value="Unplaced"/>
</dbReference>
<reference evidence="10" key="2">
    <citation type="submission" date="2025-09" db="UniProtKB">
        <authorList>
            <consortium name="Ensembl"/>
        </authorList>
    </citation>
    <scope>IDENTIFICATION</scope>
</reference>
<keyword evidence="3" id="KW-0378">Hydrolase</keyword>